<proteinExistence type="predicted"/>
<dbReference type="PROSITE" id="PS50977">
    <property type="entry name" value="HTH_TETR_2"/>
    <property type="match status" value="1"/>
</dbReference>
<dbReference type="GO" id="GO:0003700">
    <property type="term" value="F:DNA-binding transcription factor activity"/>
    <property type="evidence" value="ECO:0007669"/>
    <property type="project" value="TreeGrafter"/>
</dbReference>
<keyword evidence="3" id="KW-0804">Transcription</keyword>
<keyword evidence="7" id="KW-1185">Reference proteome</keyword>
<evidence type="ECO:0000313" key="7">
    <source>
        <dbReference type="Proteomes" id="UP000483004"/>
    </source>
</evidence>
<dbReference type="Proteomes" id="UP000483004">
    <property type="component" value="Unassembled WGS sequence"/>
</dbReference>
<evidence type="ECO:0000259" key="5">
    <source>
        <dbReference type="PROSITE" id="PS50977"/>
    </source>
</evidence>
<dbReference type="InterPro" id="IPR050109">
    <property type="entry name" value="HTH-type_TetR-like_transc_reg"/>
</dbReference>
<evidence type="ECO:0000313" key="6">
    <source>
        <dbReference type="EMBL" id="KAB2388478.1"/>
    </source>
</evidence>
<dbReference type="SUPFAM" id="SSF48498">
    <property type="entry name" value="Tetracyclin repressor-like, C-terminal domain"/>
    <property type="match status" value="1"/>
</dbReference>
<evidence type="ECO:0000256" key="2">
    <source>
        <dbReference type="ARBA" id="ARBA00023125"/>
    </source>
</evidence>
<dbReference type="Gene3D" id="1.10.10.60">
    <property type="entry name" value="Homeodomain-like"/>
    <property type="match status" value="1"/>
</dbReference>
<dbReference type="PANTHER" id="PTHR30055">
    <property type="entry name" value="HTH-TYPE TRANSCRIPTIONAL REGULATOR RUTR"/>
    <property type="match status" value="1"/>
</dbReference>
<dbReference type="Pfam" id="PF16859">
    <property type="entry name" value="TetR_C_11"/>
    <property type="match status" value="1"/>
</dbReference>
<evidence type="ECO:0000256" key="1">
    <source>
        <dbReference type="ARBA" id="ARBA00023015"/>
    </source>
</evidence>
<reference evidence="6 7" key="1">
    <citation type="submission" date="2019-09" db="EMBL/GenBank/DDBJ databases">
        <title>Actinomadura physcomitrii sp. nov., a novel actinomycete isolated from moss [Physcomitrium sphaericum (Ludw) Fuernr].</title>
        <authorList>
            <person name="Liu C."/>
            <person name="Zhuang X."/>
        </authorList>
    </citation>
    <scope>NUCLEOTIDE SEQUENCE [LARGE SCALE GENOMIC DNA]</scope>
    <source>
        <strain evidence="6 7">CYP1-1B</strain>
    </source>
</reference>
<accession>A0A6L3W4H6</accession>
<feature type="domain" description="HTH tetR-type" evidence="5">
    <location>
        <begin position="17"/>
        <end position="77"/>
    </location>
</feature>
<dbReference type="RefSeq" id="WP_151538475.1">
    <property type="nucleotide sequence ID" value="NZ_WBMR01000006.1"/>
</dbReference>
<name>A0A6L3W4H6_9ACTN</name>
<dbReference type="InterPro" id="IPR001647">
    <property type="entry name" value="HTH_TetR"/>
</dbReference>
<dbReference type="OrthoDB" id="9796019at2"/>
<dbReference type="EMBL" id="WBMR01000006">
    <property type="protein sequence ID" value="KAB2388478.1"/>
    <property type="molecule type" value="Genomic_DNA"/>
</dbReference>
<dbReference type="InterPro" id="IPR011075">
    <property type="entry name" value="TetR_C"/>
</dbReference>
<dbReference type="InterPro" id="IPR009057">
    <property type="entry name" value="Homeodomain-like_sf"/>
</dbReference>
<dbReference type="SUPFAM" id="SSF46689">
    <property type="entry name" value="Homeodomain-like"/>
    <property type="match status" value="1"/>
</dbReference>
<organism evidence="6 7">
    <name type="scientific">Actinomadura montaniterrae</name>
    <dbReference type="NCBI Taxonomy" id="1803903"/>
    <lineage>
        <taxon>Bacteria</taxon>
        <taxon>Bacillati</taxon>
        <taxon>Actinomycetota</taxon>
        <taxon>Actinomycetes</taxon>
        <taxon>Streptosporangiales</taxon>
        <taxon>Thermomonosporaceae</taxon>
        <taxon>Actinomadura</taxon>
    </lineage>
</organism>
<dbReference type="Gene3D" id="1.10.357.10">
    <property type="entry name" value="Tetracycline Repressor, domain 2"/>
    <property type="match status" value="1"/>
</dbReference>
<dbReference type="AlphaFoldDB" id="A0A6L3W4H6"/>
<keyword evidence="2 4" id="KW-0238">DNA-binding</keyword>
<gene>
    <name evidence="6" type="ORF">F9B16_04195</name>
</gene>
<sequence>MGSETRPAARRRSRISPDRAAELYALVLDRLREVGYDALSVEDVAARARMSKATIYRQWGGKPELVIAALRSLGPPEVDAVDTGNLRDDLKAYIEQYHQMAALDRGMNRAVAHAIHRDPRLMDAVRQAIVEPGLAALDTVLSRGVARGEVPAGCKALPYVKYMLLGTLGGEAVLDEDVDIAFLHGYIDHVIAPALGLRAPGDPDGPPPAGPHRW</sequence>
<dbReference type="InterPro" id="IPR036271">
    <property type="entry name" value="Tet_transcr_reg_TetR-rel_C_sf"/>
</dbReference>
<dbReference type="GO" id="GO:0000976">
    <property type="term" value="F:transcription cis-regulatory region binding"/>
    <property type="evidence" value="ECO:0007669"/>
    <property type="project" value="TreeGrafter"/>
</dbReference>
<feature type="DNA-binding region" description="H-T-H motif" evidence="4">
    <location>
        <begin position="40"/>
        <end position="59"/>
    </location>
</feature>
<protein>
    <submittedName>
        <fullName evidence="6">TetR/AcrR family transcriptional regulator</fullName>
    </submittedName>
</protein>
<evidence type="ECO:0000256" key="4">
    <source>
        <dbReference type="PROSITE-ProRule" id="PRU00335"/>
    </source>
</evidence>
<dbReference type="PANTHER" id="PTHR30055:SF149">
    <property type="entry name" value="TETR-FAMILY TRANSCRIPTIONAL REGULATOR"/>
    <property type="match status" value="1"/>
</dbReference>
<evidence type="ECO:0000256" key="3">
    <source>
        <dbReference type="ARBA" id="ARBA00023163"/>
    </source>
</evidence>
<dbReference type="Pfam" id="PF00440">
    <property type="entry name" value="TetR_N"/>
    <property type="match status" value="1"/>
</dbReference>
<keyword evidence="1" id="KW-0805">Transcription regulation</keyword>
<comment type="caution">
    <text evidence="6">The sequence shown here is derived from an EMBL/GenBank/DDBJ whole genome shotgun (WGS) entry which is preliminary data.</text>
</comment>